<dbReference type="PANTHER" id="PTHR30237:SF4">
    <property type="entry name" value="LD-CARBOXYPEPTIDASE C-TERMINAL DOMAIN-CONTAINING PROTEIN"/>
    <property type="match status" value="1"/>
</dbReference>
<dbReference type="AlphaFoldDB" id="A0A9Q8CIE0"/>
<dbReference type="Proteomes" id="UP000295280">
    <property type="component" value="Unassembled WGS sequence"/>
</dbReference>
<gene>
    <name evidence="2" type="ORF">ERX40_07655</name>
</gene>
<protein>
    <recommendedName>
        <fullName evidence="1">LD-carboxypeptidase N-terminal domain-containing protein</fullName>
    </recommendedName>
</protein>
<sequence>MIKPTRLKAGDTVALVSISSGLAGEPDLKWRTEQGIKRLEEVFGLKVKVMPHALKNIDYLYQYPEKRAEDLHAALLDDEVRGIICAIGGYESVRLLPYIDFDILRQHPKVFSGYSDSTVQHLMFYQSGVSTSYGPALLTDFAENIEMDDYTIEHINKTWFSDDVIGDIPPSPYLRQHGLKWEKENQFTAREKVANGNYETINGSGKV</sequence>
<evidence type="ECO:0000313" key="3">
    <source>
        <dbReference type="Proteomes" id="UP000295280"/>
    </source>
</evidence>
<accession>A0A9Q8CIE0</accession>
<feature type="domain" description="LD-carboxypeptidase N-terminal" evidence="1">
    <location>
        <begin position="13"/>
        <end position="134"/>
    </location>
</feature>
<dbReference type="EMBL" id="SCWD01000002">
    <property type="protein sequence ID" value="TDM02421.1"/>
    <property type="molecule type" value="Genomic_DNA"/>
</dbReference>
<reference evidence="2 3" key="1">
    <citation type="submission" date="2019-01" db="EMBL/GenBank/DDBJ databases">
        <title>Draft genome sequences of the type strains of six Macrococcus species.</title>
        <authorList>
            <person name="Mazhar S."/>
            <person name="Altermann E."/>
            <person name="Hill C."/>
            <person name="Mcauliffe O."/>
        </authorList>
    </citation>
    <scope>NUCLEOTIDE SEQUENCE [LARGE SCALE GENOMIC DNA]</scope>
    <source>
        <strain evidence="2 3">ATCC 51828</strain>
    </source>
</reference>
<dbReference type="RefSeq" id="WP_133417904.1">
    <property type="nucleotide sequence ID" value="NZ_SCWD01000002.1"/>
</dbReference>
<evidence type="ECO:0000259" key="1">
    <source>
        <dbReference type="Pfam" id="PF02016"/>
    </source>
</evidence>
<name>A0A9Q8CIE0_9STAP</name>
<dbReference type="InterPro" id="IPR027478">
    <property type="entry name" value="LdcA_N"/>
</dbReference>
<dbReference type="SUPFAM" id="SSF52317">
    <property type="entry name" value="Class I glutamine amidotransferase-like"/>
    <property type="match status" value="1"/>
</dbReference>
<comment type="caution">
    <text evidence="2">The sequence shown here is derived from an EMBL/GenBank/DDBJ whole genome shotgun (WGS) entry which is preliminary data.</text>
</comment>
<keyword evidence="3" id="KW-1185">Reference proteome</keyword>
<dbReference type="Gene3D" id="3.40.50.10740">
    <property type="entry name" value="Class I glutamine amidotransferase-like"/>
    <property type="match status" value="1"/>
</dbReference>
<dbReference type="Pfam" id="PF02016">
    <property type="entry name" value="Peptidase_S66"/>
    <property type="match status" value="1"/>
</dbReference>
<dbReference type="OrthoDB" id="9807329at2"/>
<dbReference type="PANTHER" id="PTHR30237">
    <property type="entry name" value="MURAMOYLTETRAPEPTIDE CARBOXYPEPTIDASE"/>
    <property type="match status" value="1"/>
</dbReference>
<organism evidence="2 3">
    <name type="scientific">Macrococcus carouselicus</name>
    <dbReference type="NCBI Taxonomy" id="69969"/>
    <lineage>
        <taxon>Bacteria</taxon>
        <taxon>Bacillati</taxon>
        <taxon>Bacillota</taxon>
        <taxon>Bacilli</taxon>
        <taxon>Bacillales</taxon>
        <taxon>Staphylococcaceae</taxon>
        <taxon>Macrococcus</taxon>
    </lineage>
</organism>
<dbReference type="InterPro" id="IPR029062">
    <property type="entry name" value="Class_I_gatase-like"/>
</dbReference>
<dbReference type="InterPro" id="IPR040449">
    <property type="entry name" value="Peptidase_S66_N"/>
</dbReference>
<evidence type="ECO:0000313" key="2">
    <source>
        <dbReference type="EMBL" id="TDM02421.1"/>
    </source>
</evidence>
<dbReference type="InterPro" id="IPR003507">
    <property type="entry name" value="S66_fam"/>
</dbReference>
<proteinExistence type="predicted"/>